<organism evidence="6 7">
    <name type="scientific">Batillaria attramentaria</name>
    <dbReference type="NCBI Taxonomy" id="370345"/>
    <lineage>
        <taxon>Eukaryota</taxon>
        <taxon>Metazoa</taxon>
        <taxon>Spiralia</taxon>
        <taxon>Lophotrochozoa</taxon>
        <taxon>Mollusca</taxon>
        <taxon>Gastropoda</taxon>
        <taxon>Caenogastropoda</taxon>
        <taxon>Sorbeoconcha</taxon>
        <taxon>Cerithioidea</taxon>
        <taxon>Batillariidae</taxon>
        <taxon>Batillaria</taxon>
    </lineage>
</organism>
<dbReference type="Pfam" id="PF01915">
    <property type="entry name" value="Glyco_hydro_3_C"/>
    <property type="match status" value="1"/>
</dbReference>
<dbReference type="SMART" id="SM01217">
    <property type="entry name" value="Fn3_like"/>
    <property type="match status" value="1"/>
</dbReference>
<evidence type="ECO:0000256" key="1">
    <source>
        <dbReference type="ARBA" id="ARBA00022729"/>
    </source>
</evidence>
<dbReference type="InterPro" id="IPR001764">
    <property type="entry name" value="Glyco_hydro_3_N"/>
</dbReference>
<evidence type="ECO:0000256" key="4">
    <source>
        <dbReference type="SAM" id="SignalP"/>
    </source>
</evidence>
<evidence type="ECO:0000313" key="6">
    <source>
        <dbReference type="EMBL" id="KAK7483293.1"/>
    </source>
</evidence>
<keyword evidence="7" id="KW-1185">Reference proteome</keyword>
<dbReference type="GO" id="GO:0016798">
    <property type="term" value="F:hydrolase activity, acting on glycosyl bonds"/>
    <property type="evidence" value="ECO:0007669"/>
    <property type="project" value="UniProtKB-KW"/>
</dbReference>
<evidence type="ECO:0000256" key="3">
    <source>
        <dbReference type="ARBA" id="ARBA00023295"/>
    </source>
</evidence>
<dbReference type="Gene3D" id="3.20.20.300">
    <property type="entry name" value="Glycoside hydrolase, family 3, N-terminal domain"/>
    <property type="match status" value="2"/>
</dbReference>
<dbReference type="PRINTS" id="PR00133">
    <property type="entry name" value="GLHYDRLASE3"/>
</dbReference>
<dbReference type="InterPro" id="IPR036881">
    <property type="entry name" value="Glyco_hydro_3_C_sf"/>
</dbReference>
<dbReference type="InterPro" id="IPR044993">
    <property type="entry name" value="BXL"/>
</dbReference>
<dbReference type="Proteomes" id="UP001519460">
    <property type="component" value="Unassembled WGS sequence"/>
</dbReference>
<dbReference type="InterPro" id="IPR026891">
    <property type="entry name" value="Fn3-like"/>
</dbReference>
<dbReference type="AlphaFoldDB" id="A0ABD0K897"/>
<keyword evidence="2" id="KW-0378">Hydrolase</keyword>
<feature type="domain" description="Fibronectin type III-like" evidence="5">
    <location>
        <begin position="633"/>
        <end position="701"/>
    </location>
</feature>
<dbReference type="InterPro" id="IPR017853">
    <property type="entry name" value="GH"/>
</dbReference>
<dbReference type="Pfam" id="PF00933">
    <property type="entry name" value="Glyco_hydro_3"/>
    <property type="match status" value="1"/>
</dbReference>
<dbReference type="SUPFAM" id="SSF52279">
    <property type="entry name" value="Beta-D-glucan exohydrolase, C-terminal domain"/>
    <property type="match status" value="1"/>
</dbReference>
<accession>A0ABD0K897</accession>
<feature type="signal peptide" evidence="4">
    <location>
        <begin position="1"/>
        <end position="18"/>
    </location>
</feature>
<name>A0ABD0K897_9CAEN</name>
<dbReference type="EMBL" id="JACVVK020000229">
    <property type="protein sequence ID" value="KAK7483293.1"/>
    <property type="molecule type" value="Genomic_DNA"/>
</dbReference>
<dbReference type="Gene3D" id="2.60.40.10">
    <property type="entry name" value="Immunoglobulins"/>
    <property type="match status" value="1"/>
</dbReference>
<evidence type="ECO:0000256" key="2">
    <source>
        <dbReference type="ARBA" id="ARBA00022801"/>
    </source>
</evidence>
<dbReference type="SUPFAM" id="SSF51445">
    <property type="entry name" value="(Trans)glycosidases"/>
    <property type="match status" value="1"/>
</dbReference>
<dbReference type="PANTHER" id="PTHR42721">
    <property type="entry name" value="SUGAR HYDROLASE-RELATED"/>
    <property type="match status" value="1"/>
</dbReference>
<evidence type="ECO:0000313" key="7">
    <source>
        <dbReference type="Proteomes" id="UP001519460"/>
    </source>
</evidence>
<keyword evidence="1 4" id="KW-0732">Signal</keyword>
<keyword evidence="3" id="KW-0326">Glycosidase</keyword>
<dbReference type="Pfam" id="PF14310">
    <property type="entry name" value="Fn3-like"/>
    <property type="match status" value="1"/>
</dbReference>
<dbReference type="InterPro" id="IPR013783">
    <property type="entry name" value="Ig-like_fold"/>
</dbReference>
<feature type="chain" id="PRO_5044784365" description="Fibronectin type III-like domain-containing protein" evidence="4">
    <location>
        <begin position="19"/>
        <end position="727"/>
    </location>
</feature>
<dbReference type="InterPro" id="IPR036962">
    <property type="entry name" value="Glyco_hydro_3_N_sf"/>
</dbReference>
<reference evidence="6 7" key="1">
    <citation type="journal article" date="2023" name="Sci. Data">
        <title>Genome assembly of the Korean intertidal mud-creeper Batillaria attramentaria.</title>
        <authorList>
            <person name="Patra A.K."/>
            <person name="Ho P.T."/>
            <person name="Jun S."/>
            <person name="Lee S.J."/>
            <person name="Kim Y."/>
            <person name="Won Y.J."/>
        </authorList>
    </citation>
    <scope>NUCLEOTIDE SEQUENCE [LARGE SCALE GENOMIC DNA]</scope>
    <source>
        <strain evidence="6">Wonlab-2016</strain>
    </source>
</reference>
<dbReference type="Gene3D" id="3.40.50.1700">
    <property type="entry name" value="Glycoside hydrolase family 3 C-terminal domain"/>
    <property type="match status" value="1"/>
</dbReference>
<gene>
    <name evidence="6" type="ORF">BaRGS_00025460</name>
</gene>
<proteinExistence type="predicted"/>
<protein>
    <recommendedName>
        <fullName evidence="5">Fibronectin type III-like domain-containing protein</fullName>
    </recommendedName>
</protein>
<evidence type="ECO:0000259" key="5">
    <source>
        <dbReference type="SMART" id="SM01217"/>
    </source>
</evidence>
<sequence>MRLLLLCMLAASACCSDAVEKDVKTDPRPTNFPFFNVSLSWEERVFDLVSRLTLAEAVLQMSRGGAREIGGPAPAISRLNIGPYQWDTECLRGDVRAPGNATSFPQSLGLAASFSSDLMYRVAEATGVEVRAKHNQFVQQGVFTDHTGASCFSPVINIMRDGRWGRNQGDDPRYIRASSGCKHFAAYDGPDSQRAEFNAVVSEEDLRMTFLPAFKACVDAGTFSIMCSYNSVNGVPACANKHLLTDILREDWGFSGYVVSDQSAIELIQRGHHYLNDSIDIATACVNAGCNLELSGDNPDPVFFSIAPAVQLGLITMDTVMERVKPLFYTRMRLGEFDPPEMNPYSKLGSQDVQSQQTRQLSLEAAMKTFVLLKNRNYSFLPLSAGSYNKIGVVGPLANDSKQMYGDYAANPSPEYVVTPLQGLQKIFQNVKYAAGCRDGPLCTKYSPDDVKQAVKQTQVNFVILGTGVVAEKEGMDREDLELPGNQKQLLMDVLTYTGMTPVVLVLINAGPLNISFADADDRVTAILECFFPAQAAGDALRHVILNDVPGAVPAGRLPYTWPKYFSQDFSMSGRTYRYHDRSHGDPLYPFGYGLSYTTFTFSDLDIPSVIKAGQALNGSVRIDNTGKVDGDEVLEVYISWDNTSLPAPRLQLVWFDRVAIQTGSFVQLKFQVSAHSMALWMNGGWVIPPGNMTLYAGGQQPSQARQAPSNVVSANFTIVPADLPNL</sequence>
<dbReference type="PANTHER" id="PTHR42721:SF42">
    <property type="entry name" value="FIBRONECTIN TYPE III-LIKE DOMAIN-CONTAINING PROTEIN"/>
    <property type="match status" value="1"/>
</dbReference>
<dbReference type="InterPro" id="IPR002772">
    <property type="entry name" value="Glyco_hydro_3_C"/>
</dbReference>
<comment type="caution">
    <text evidence="6">The sequence shown here is derived from an EMBL/GenBank/DDBJ whole genome shotgun (WGS) entry which is preliminary data.</text>
</comment>